<proteinExistence type="inferred from homology"/>
<dbReference type="RefSeq" id="WP_163891037.1">
    <property type="nucleotide sequence ID" value="NZ_JAAFYS010000001.1"/>
</dbReference>
<accession>A0A6B2JWJ2</accession>
<dbReference type="SUPFAM" id="SSF46785">
    <property type="entry name" value="Winged helix' DNA-binding domain"/>
    <property type="match status" value="1"/>
</dbReference>
<dbReference type="GO" id="GO:0043565">
    <property type="term" value="F:sequence-specific DNA binding"/>
    <property type="evidence" value="ECO:0007669"/>
    <property type="project" value="TreeGrafter"/>
</dbReference>
<keyword evidence="7" id="KW-1185">Reference proteome</keyword>
<dbReference type="FunFam" id="1.10.10.10:FF:000001">
    <property type="entry name" value="LysR family transcriptional regulator"/>
    <property type="match status" value="1"/>
</dbReference>
<evidence type="ECO:0000259" key="5">
    <source>
        <dbReference type="PROSITE" id="PS50931"/>
    </source>
</evidence>
<dbReference type="PANTHER" id="PTHR30537:SF71">
    <property type="entry name" value="TRANSCRIPTIONAL REGULATORY PROTEIN"/>
    <property type="match status" value="1"/>
</dbReference>
<name>A0A6B2JWJ2_9RHOB</name>
<dbReference type="Proteomes" id="UP000474757">
    <property type="component" value="Unassembled WGS sequence"/>
</dbReference>
<evidence type="ECO:0000256" key="1">
    <source>
        <dbReference type="ARBA" id="ARBA00009437"/>
    </source>
</evidence>
<keyword evidence="4" id="KW-0804">Transcription</keyword>
<reference evidence="6 7" key="1">
    <citation type="submission" date="2020-02" db="EMBL/GenBank/DDBJ databases">
        <title>Pseudoroseicyclus tamarix, sp. nov., isolated from offshore sediment of a Tamarix chinensis forest.</title>
        <authorList>
            <person name="Gai Y."/>
        </authorList>
    </citation>
    <scope>NUCLEOTIDE SEQUENCE [LARGE SCALE GENOMIC DNA]</scope>
    <source>
        <strain evidence="6 7">CLL3-39</strain>
    </source>
</reference>
<dbReference type="Gene3D" id="3.40.190.290">
    <property type="match status" value="1"/>
</dbReference>
<gene>
    <name evidence="6" type="ORF">GZA08_06330</name>
</gene>
<sequence>MLGDPNRLRDLEVFVRVVAEGSFSAAARATGLTPSAVSKSVSRLEDRIGARLVLRTTRALALTQEGETFHARARDILGALDGAEREARGDRVAEGEVRITTSASYAHHILYPALEPFLVRHPRLRIACAVTDQVVDLAGTRADIAVRAGEMPPSSLVARSLGRAERVTVAAPRYLDRRGTPGLVRDLEAHDLIGFAYPRRAATWCFLENNATVNLSVRPRLSATDGEALRHMALSGLGVARLTRFTVAKDIEEGRLVALLPSATAEDEPFHALWLGGSRSLPLRLRVVLDFLGAEATVV</sequence>
<dbReference type="EMBL" id="JAAGAB010000001">
    <property type="protein sequence ID" value="NDV00584.1"/>
    <property type="molecule type" value="Genomic_DNA"/>
</dbReference>
<evidence type="ECO:0000313" key="7">
    <source>
        <dbReference type="Proteomes" id="UP000474757"/>
    </source>
</evidence>
<organism evidence="6 7">
    <name type="scientific">Pseudoroseicyclus tamaricis</name>
    <dbReference type="NCBI Taxonomy" id="2705421"/>
    <lineage>
        <taxon>Bacteria</taxon>
        <taxon>Pseudomonadati</taxon>
        <taxon>Pseudomonadota</taxon>
        <taxon>Alphaproteobacteria</taxon>
        <taxon>Rhodobacterales</taxon>
        <taxon>Paracoccaceae</taxon>
        <taxon>Pseudoroseicyclus</taxon>
    </lineage>
</organism>
<dbReference type="InterPro" id="IPR036390">
    <property type="entry name" value="WH_DNA-bd_sf"/>
</dbReference>
<feature type="domain" description="HTH lysR-type" evidence="5">
    <location>
        <begin position="6"/>
        <end position="63"/>
    </location>
</feature>
<comment type="similarity">
    <text evidence="1">Belongs to the LysR transcriptional regulatory family.</text>
</comment>
<evidence type="ECO:0000256" key="3">
    <source>
        <dbReference type="ARBA" id="ARBA00023125"/>
    </source>
</evidence>
<dbReference type="Gene3D" id="1.10.10.10">
    <property type="entry name" value="Winged helix-like DNA-binding domain superfamily/Winged helix DNA-binding domain"/>
    <property type="match status" value="1"/>
</dbReference>
<dbReference type="GO" id="GO:0003700">
    <property type="term" value="F:DNA-binding transcription factor activity"/>
    <property type="evidence" value="ECO:0007669"/>
    <property type="project" value="InterPro"/>
</dbReference>
<dbReference type="InterPro" id="IPR000847">
    <property type="entry name" value="LysR_HTH_N"/>
</dbReference>
<dbReference type="PANTHER" id="PTHR30537">
    <property type="entry name" value="HTH-TYPE TRANSCRIPTIONAL REGULATOR"/>
    <property type="match status" value="1"/>
</dbReference>
<evidence type="ECO:0000256" key="4">
    <source>
        <dbReference type="ARBA" id="ARBA00023163"/>
    </source>
</evidence>
<evidence type="ECO:0000256" key="2">
    <source>
        <dbReference type="ARBA" id="ARBA00023015"/>
    </source>
</evidence>
<dbReference type="CDD" id="cd08422">
    <property type="entry name" value="PBP2_CrgA_like"/>
    <property type="match status" value="1"/>
</dbReference>
<dbReference type="InterPro" id="IPR036388">
    <property type="entry name" value="WH-like_DNA-bd_sf"/>
</dbReference>
<dbReference type="Pfam" id="PF00126">
    <property type="entry name" value="HTH_1"/>
    <property type="match status" value="1"/>
</dbReference>
<dbReference type="GO" id="GO:0006351">
    <property type="term" value="P:DNA-templated transcription"/>
    <property type="evidence" value="ECO:0007669"/>
    <property type="project" value="TreeGrafter"/>
</dbReference>
<evidence type="ECO:0000313" key="6">
    <source>
        <dbReference type="EMBL" id="NDV00584.1"/>
    </source>
</evidence>
<dbReference type="AlphaFoldDB" id="A0A6B2JWJ2"/>
<protein>
    <submittedName>
        <fullName evidence="6">LysR family transcriptional regulator</fullName>
    </submittedName>
</protein>
<dbReference type="InterPro" id="IPR005119">
    <property type="entry name" value="LysR_subst-bd"/>
</dbReference>
<keyword evidence="3" id="KW-0238">DNA-binding</keyword>
<dbReference type="Pfam" id="PF03466">
    <property type="entry name" value="LysR_substrate"/>
    <property type="match status" value="1"/>
</dbReference>
<keyword evidence="2" id="KW-0805">Transcription regulation</keyword>
<comment type="caution">
    <text evidence="6">The sequence shown here is derived from an EMBL/GenBank/DDBJ whole genome shotgun (WGS) entry which is preliminary data.</text>
</comment>
<dbReference type="PROSITE" id="PS50931">
    <property type="entry name" value="HTH_LYSR"/>
    <property type="match status" value="1"/>
</dbReference>
<dbReference type="SUPFAM" id="SSF53850">
    <property type="entry name" value="Periplasmic binding protein-like II"/>
    <property type="match status" value="1"/>
</dbReference>
<dbReference type="InterPro" id="IPR058163">
    <property type="entry name" value="LysR-type_TF_proteobact-type"/>
</dbReference>